<feature type="transmembrane region" description="Helical" evidence="1">
    <location>
        <begin position="316"/>
        <end position="339"/>
    </location>
</feature>
<feature type="transmembrane region" description="Helical" evidence="1">
    <location>
        <begin position="184"/>
        <end position="202"/>
    </location>
</feature>
<protein>
    <recommendedName>
        <fullName evidence="4">ABC-2 type transport system permease protein</fullName>
    </recommendedName>
</protein>
<feature type="transmembrane region" description="Helical" evidence="1">
    <location>
        <begin position="417"/>
        <end position="438"/>
    </location>
</feature>
<dbReference type="RefSeq" id="WP_160061589.1">
    <property type="nucleotide sequence ID" value="NZ_WUYX01000003.1"/>
</dbReference>
<proteinExistence type="predicted"/>
<evidence type="ECO:0000313" key="2">
    <source>
        <dbReference type="EMBL" id="MXV60542.1"/>
    </source>
</evidence>
<dbReference type="OrthoDB" id="293659at2157"/>
<sequence>MRQWTHVTEIGRIELRRRWRVLKGNTGQLIAITLTGLFFVPLSMLGMVGLYFFGREIASGGIEMPLEWVRMGSIYLWLSVAGFGGYRAYATALRPDRLDGLLTTVSHRELLGGLLFAEYVLWGGVAVLASSVGALAFAAGARSVVLAPLGFLAVCLTLTTALALGFLVALLVRNTGVRSKLATRLRTVLFGVLGIAYFWLIISQNFASVLEPLFRILEPTPVGWYGDLVLLGTVSEASIGRSVGAVLSSVLFVLASGVLLPRLAEWLWYADGVHIEHEVTGTTAAAAGEPRLSTLLPRPVVGVVLADWKRARRAPIALSFVLYPLIVLISPIMTVFQTGTVGSTFPLWIVLCGAWIAGSLFTLNVVGNEGAVLPATLLGGAPGRTLVGGHVVAGTLLVAPVTVLATVGVGLASPHSVASVLTLALSGLVLALCAGPIATGIGAAFPRFEAVSVSRSRKAIVPSMLAFTVYSVVLFVVALPALLGHVSFVADAFASLLGTSSFVIALSGTVLTALAAGLLGVLSAYYAVRSVETFHFD</sequence>
<feature type="transmembrane region" description="Helical" evidence="1">
    <location>
        <begin position="114"/>
        <end position="139"/>
    </location>
</feature>
<organism evidence="2 3">
    <name type="scientific">Natronorubrum halalkaliphilum</name>
    <dbReference type="NCBI Taxonomy" id="2691917"/>
    <lineage>
        <taxon>Archaea</taxon>
        <taxon>Methanobacteriati</taxon>
        <taxon>Methanobacteriota</taxon>
        <taxon>Stenosarchaea group</taxon>
        <taxon>Halobacteria</taxon>
        <taxon>Halobacteriales</taxon>
        <taxon>Natrialbaceae</taxon>
        <taxon>Natronorubrum</taxon>
    </lineage>
</organism>
<feature type="transmembrane region" description="Helical" evidence="1">
    <location>
        <begin position="29"/>
        <end position="54"/>
    </location>
</feature>
<reference evidence="2 3" key="1">
    <citation type="submission" date="2020-01" db="EMBL/GenBank/DDBJ databases">
        <title>Natronorubrum sp. JWXQ-INN 674 isolated from Inner Mongolia Autonomous Region of China.</title>
        <authorList>
            <person name="Xue Q."/>
        </authorList>
    </citation>
    <scope>NUCLEOTIDE SEQUENCE [LARGE SCALE GENOMIC DNA]</scope>
    <source>
        <strain evidence="2 3">JWXQ-INN-674</strain>
    </source>
</reference>
<keyword evidence="1" id="KW-1133">Transmembrane helix</keyword>
<gene>
    <name evidence="2" type="ORF">GS429_00350</name>
</gene>
<keyword evidence="1" id="KW-0472">Membrane</keyword>
<keyword evidence="1" id="KW-0812">Transmembrane</keyword>
<feature type="transmembrane region" description="Helical" evidence="1">
    <location>
        <begin position="345"/>
        <end position="366"/>
    </location>
</feature>
<feature type="transmembrane region" description="Helical" evidence="1">
    <location>
        <begin position="74"/>
        <end position="93"/>
    </location>
</feature>
<feature type="transmembrane region" description="Helical" evidence="1">
    <location>
        <begin position="387"/>
        <end position="411"/>
    </location>
</feature>
<dbReference type="EMBL" id="WUYX01000003">
    <property type="protein sequence ID" value="MXV60542.1"/>
    <property type="molecule type" value="Genomic_DNA"/>
</dbReference>
<evidence type="ECO:0000256" key="1">
    <source>
        <dbReference type="SAM" id="Phobius"/>
    </source>
</evidence>
<accession>A0A6B0VIB4</accession>
<name>A0A6B0VIB4_9EURY</name>
<evidence type="ECO:0008006" key="4">
    <source>
        <dbReference type="Google" id="ProtNLM"/>
    </source>
</evidence>
<dbReference type="Proteomes" id="UP000434101">
    <property type="component" value="Unassembled WGS sequence"/>
</dbReference>
<comment type="caution">
    <text evidence="2">The sequence shown here is derived from an EMBL/GenBank/DDBJ whole genome shotgun (WGS) entry which is preliminary data.</text>
</comment>
<feature type="transmembrane region" description="Helical" evidence="1">
    <location>
        <begin position="145"/>
        <end position="172"/>
    </location>
</feature>
<feature type="transmembrane region" description="Helical" evidence="1">
    <location>
        <begin position="239"/>
        <end position="260"/>
    </location>
</feature>
<dbReference type="AlphaFoldDB" id="A0A6B0VIB4"/>
<keyword evidence="3" id="KW-1185">Reference proteome</keyword>
<feature type="transmembrane region" description="Helical" evidence="1">
    <location>
        <begin position="502"/>
        <end position="528"/>
    </location>
</feature>
<evidence type="ECO:0000313" key="3">
    <source>
        <dbReference type="Proteomes" id="UP000434101"/>
    </source>
</evidence>
<feature type="transmembrane region" description="Helical" evidence="1">
    <location>
        <begin position="459"/>
        <end position="482"/>
    </location>
</feature>